<keyword evidence="1" id="KW-0732">Signal</keyword>
<dbReference type="Proteomes" id="UP000010408">
    <property type="component" value="Unassembled WGS sequence"/>
</dbReference>
<dbReference type="EMBL" id="AMEQ01000023">
    <property type="protein sequence ID" value="EKY01937.1"/>
    <property type="molecule type" value="Genomic_DNA"/>
</dbReference>
<sequence length="1473" mass="163551">MKRLLTLLLSFAFPLSLPAQQETLLRAKEAQKLFSQLAESHAYTNDLNQVNLGHLPIGVKRTINRLGVTIAVNSFTIDKEGHTRLGIYAEVILPLEGGERKRLLFGIEGATASSRGSLPSEAKLILLEDLHLPFVSGSKLILRSPHGEARNSTHNGTYLKIGCEGFKALGLDAEVLFSKELLKIAGTNEPVRAHFQTEVEGWKDLLVEATLPAFEIKGLPGFEFGLHQVTLDLSDTQNSPSVQYPNGYEAKYLHNWKQGSWRGLYAEEVSVTLPKAFARRDAKRITFMAKHLLIDDQGITGAFSAEQLLPLSEGTAGGWDFSVNQFGLNLEANKLVSATFSGDIGLPFTGKNTSLAYTGVINPDNEYNLRVSPKEEDSLDFSLFNAKAKLLPNSYVQLAYRDGHFFPTAVLHGEMTLLDSNQGGGTTILPKVSFRGLRLQTESPYLSIEHLGYEGQAHLGSLPLSIRKLELTSKSDEVELMAKASVTLGEKLFSGQTTLRFQAHREVKDGHDRWIYDGVKVDEIDLDAHIAELIRLKGQLAFHRNDSILGDGFTGDVDLTLEKLGNLQVHTRGAFGHKKDFRYWFAEGGAVFPSGVPIFTGVSIQGLSCGVTQRMRAEGKEGGKTRYLPDASMGLGFKAAVNFRVGEKVATGEGALEFAFNRHGGLNYAGLFAYAQFPAEGQATMKLPSAADLNRAYANLLKKEQAFSSKTLEKWRMSDPHRATRELAPIPSSLNYGIRGSLTASFDFRAKAFHAMTELYVTGKFIEGIGEGGRAGWGVLHADPKEWYLHLGSPADPIGLRLGLAGLASVESRSYLMAGSQIPDMPDPPSEVLSLLSIPPTTLRNAGRSPQELALGRGLAFGSRLQVSTGDLTFLMLYARFQAGLGFDAMLREYSTETECEGRSGRIGLNGWYARGQAYAYLQGELGVKVRLFFIKGRFPILRGGAAALLQAGLPNPSYFRGYLGVKFSILGGLVSGNTRFRLSLGEECRITTPGGSPIERPLISDLAPQHLAERVSVFSMPEVRLNIAEGKVFHSSDEDGEKLYRVRLKHFRVQDEQGQEILGKLTWNKTRDALTFHPQEILPQKSKLHAEVAVSFEEQKENTWRTVYTGGREAIERKQCTFMTGDAPQEIPLQNVVYSYPIIGQKYLFTKQVGEGYIQLKVGQRYLFDRGFSYELQLENERGEILRTPLQYNETQKRITFRLPTLLPRMNYTARLSFVSGKTNERDADKAKEVYTDNEGGSIKVTERRAEALLSKELKGYLLSFDFATSRHADFISKINSLTAQSRSALERLPHADRILLFVSGEEAFDEAELIGGGTNGSQPLISVRASLDEPYYKESLPLVYAGYPYGSIRLRYRTEKPYGIPPHYALPLLPRYRMLLQNEAGVPRSFVFPFGYDIGEVIQADFYDLLPQVLNRNRHVPQDVFQRFAFGRPKVLHNGHYRIILSYTLPGETKPIAETECSYNNFSNLNN</sequence>
<gene>
    <name evidence="2" type="ORF">HMPREF9134_00739</name>
</gene>
<evidence type="ECO:0008006" key="4">
    <source>
        <dbReference type="Google" id="ProtNLM"/>
    </source>
</evidence>
<evidence type="ECO:0000256" key="1">
    <source>
        <dbReference type="SAM" id="SignalP"/>
    </source>
</evidence>
<organism evidence="2 3">
    <name type="scientific">Porphyromonas catoniae F0037</name>
    <dbReference type="NCBI Taxonomy" id="1127696"/>
    <lineage>
        <taxon>Bacteria</taxon>
        <taxon>Pseudomonadati</taxon>
        <taxon>Bacteroidota</taxon>
        <taxon>Bacteroidia</taxon>
        <taxon>Bacteroidales</taxon>
        <taxon>Porphyromonadaceae</taxon>
        <taxon>Porphyromonas</taxon>
    </lineage>
</organism>
<comment type="caution">
    <text evidence="2">The sequence shown here is derived from an EMBL/GenBank/DDBJ whole genome shotgun (WGS) entry which is preliminary data.</text>
</comment>
<dbReference type="HOGENOM" id="CLU_246399_0_0_10"/>
<dbReference type="STRING" id="1127696.HMPREF9134_00739"/>
<dbReference type="eggNOG" id="COG0419">
    <property type="taxonomic scope" value="Bacteria"/>
</dbReference>
<proteinExistence type="predicted"/>
<name>L1NFG2_9PORP</name>
<evidence type="ECO:0000313" key="3">
    <source>
        <dbReference type="Proteomes" id="UP000010408"/>
    </source>
</evidence>
<accession>L1NFG2</accession>
<dbReference type="PATRIC" id="fig|1127696.3.peg.661"/>
<evidence type="ECO:0000313" key="2">
    <source>
        <dbReference type="EMBL" id="EKY01937.1"/>
    </source>
</evidence>
<protein>
    <recommendedName>
        <fullName evidence="4">Outer membrane protein beta-barrel domain-containing protein</fullName>
    </recommendedName>
</protein>
<reference evidence="2 3" key="1">
    <citation type="submission" date="2012-05" db="EMBL/GenBank/DDBJ databases">
        <authorList>
            <person name="Weinstock G."/>
            <person name="Sodergren E."/>
            <person name="Lobos E.A."/>
            <person name="Fulton L."/>
            <person name="Fulton R."/>
            <person name="Courtney L."/>
            <person name="Fronick C."/>
            <person name="O'Laughlin M."/>
            <person name="Godfrey J."/>
            <person name="Wilson R.M."/>
            <person name="Miner T."/>
            <person name="Farmer C."/>
            <person name="Delehaunty K."/>
            <person name="Cordes M."/>
            <person name="Minx P."/>
            <person name="Tomlinson C."/>
            <person name="Chen J."/>
            <person name="Wollam A."/>
            <person name="Pepin K.H."/>
            <person name="Bhonagiri V."/>
            <person name="Zhang X."/>
            <person name="Suruliraj S."/>
            <person name="Warren W."/>
            <person name="Mitreva M."/>
            <person name="Mardis E.R."/>
            <person name="Wilson R.K."/>
        </authorList>
    </citation>
    <scope>NUCLEOTIDE SEQUENCE [LARGE SCALE GENOMIC DNA]</scope>
    <source>
        <strain evidence="2 3">F0037</strain>
    </source>
</reference>
<feature type="chain" id="PRO_5003955111" description="Outer membrane protein beta-barrel domain-containing protein" evidence="1">
    <location>
        <begin position="20"/>
        <end position="1473"/>
    </location>
</feature>
<feature type="signal peptide" evidence="1">
    <location>
        <begin position="1"/>
        <end position="19"/>
    </location>
</feature>